<evidence type="ECO:0000313" key="2">
    <source>
        <dbReference type="EMBL" id="OFA13090.1"/>
    </source>
</evidence>
<dbReference type="GO" id="GO:0005737">
    <property type="term" value="C:cytoplasm"/>
    <property type="evidence" value="ECO:0007669"/>
    <property type="project" value="TreeGrafter"/>
</dbReference>
<dbReference type="Proteomes" id="UP000177010">
    <property type="component" value="Unassembled WGS sequence"/>
</dbReference>
<dbReference type="PANTHER" id="PTHR48079:SF6">
    <property type="entry name" value="NAD(P)-BINDING DOMAIN-CONTAINING PROTEIN-RELATED"/>
    <property type="match status" value="1"/>
</dbReference>
<dbReference type="InterPro" id="IPR001509">
    <property type="entry name" value="Epimerase_deHydtase"/>
</dbReference>
<reference evidence="2 3" key="1">
    <citation type="submission" date="2016-09" db="EMBL/GenBank/DDBJ databases">
        <title>Genome Sequence of Lactobacillus sunkii Strain CG01.</title>
        <authorList>
            <person name="Poehlein A."/>
            <person name="Gabris C."/>
            <person name="Bengelsdorf F.R."/>
            <person name="Duerre P."/>
            <person name="Daniel R."/>
        </authorList>
    </citation>
    <scope>NUCLEOTIDE SEQUENCE [LARGE SCALE GENOMIC DNA]</scope>
    <source>
        <strain evidence="2 3">CG_D</strain>
    </source>
</reference>
<organism evidence="2 3">
    <name type="scientific">Lentilactobacillus sunkii</name>
    <dbReference type="NCBI Taxonomy" id="481719"/>
    <lineage>
        <taxon>Bacteria</taxon>
        <taxon>Bacillati</taxon>
        <taxon>Bacillota</taxon>
        <taxon>Bacilli</taxon>
        <taxon>Lactobacillales</taxon>
        <taxon>Lactobacillaceae</taxon>
        <taxon>Lentilactobacillus</taxon>
    </lineage>
</organism>
<dbReference type="GO" id="GO:0004029">
    <property type="term" value="F:aldehyde dehydrogenase (NAD+) activity"/>
    <property type="evidence" value="ECO:0007669"/>
    <property type="project" value="TreeGrafter"/>
</dbReference>
<dbReference type="Gene3D" id="3.40.50.720">
    <property type="entry name" value="NAD(P)-binding Rossmann-like Domain"/>
    <property type="match status" value="1"/>
</dbReference>
<evidence type="ECO:0000259" key="1">
    <source>
        <dbReference type="Pfam" id="PF01370"/>
    </source>
</evidence>
<dbReference type="InterPro" id="IPR051783">
    <property type="entry name" value="NAD(P)-dependent_oxidoreduct"/>
</dbReference>
<dbReference type="InterPro" id="IPR036291">
    <property type="entry name" value="NAD(P)-bd_dom_sf"/>
</dbReference>
<feature type="domain" description="NAD-dependent epimerase/dehydratase" evidence="1">
    <location>
        <begin position="4"/>
        <end position="226"/>
    </location>
</feature>
<name>A0A1E7XJ06_9LACO</name>
<dbReference type="SUPFAM" id="SSF51735">
    <property type="entry name" value="NAD(P)-binding Rossmann-fold domains"/>
    <property type="match status" value="1"/>
</dbReference>
<protein>
    <submittedName>
        <fullName evidence="2">NAD dependent epimerase/dehydratase family protein</fullName>
    </submittedName>
</protein>
<sequence>MSKIFVLGGTGFLGYYTTKELLSKGYEVKTVSLPPMPAEDLFPSDVEVKLGDINKMSDSEIKEMLSDCTGFVYAAGADERVVADKPAKKFYYEANVLPTQRLARLAKEAGVKSFVVFGSYMSEFAEHMPELGLKDQPYPNMRLLQEQIAFAEGEGSMTVSSLRLPYIFGTMPGRMPLWKMFVDQIKGQPVYPALQGGTTMVTVEQVAEAAVGALENAHHRDTFAIGMLNMKYQKFYQMIADALGQEDTQIPAVPFEQMKPTYEAVDKQADEQGKEHGIHVVTTGLMQTKDLYVDPEDTKNILGIKDHDVIASIKETLKKCVE</sequence>
<evidence type="ECO:0000313" key="3">
    <source>
        <dbReference type="Proteomes" id="UP000177010"/>
    </source>
</evidence>
<gene>
    <name evidence="2" type="ORF">LASUN_00890</name>
</gene>
<dbReference type="EMBL" id="MIQE01000002">
    <property type="protein sequence ID" value="OFA13090.1"/>
    <property type="molecule type" value="Genomic_DNA"/>
</dbReference>
<dbReference type="RefSeq" id="WP_070366873.1">
    <property type="nucleotide sequence ID" value="NZ_JAZHVW010000013.1"/>
</dbReference>
<accession>A0A1E7XJ06</accession>
<proteinExistence type="predicted"/>
<dbReference type="STRING" id="481719.LASUN_00890"/>
<dbReference type="Pfam" id="PF01370">
    <property type="entry name" value="Epimerase"/>
    <property type="match status" value="1"/>
</dbReference>
<comment type="caution">
    <text evidence="2">The sequence shown here is derived from an EMBL/GenBank/DDBJ whole genome shotgun (WGS) entry which is preliminary data.</text>
</comment>
<dbReference type="AlphaFoldDB" id="A0A1E7XJ06"/>
<dbReference type="PANTHER" id="PTHR48079">
    <property type="entry name" value="PROTEIN YEEZ"/>
    <property type="match status" value="1"/>
</dbReference>